<reference evidence="12" key="1">
    <citation type="submission" date="2021-11" db="EMBL/GenBank/DDBJ databases">
        <authorList>
            <person name="Rodrigo-Torres L."/>
            <person name="Arahal R. D."/>
            <person name="Lucena T."/>
        </authorList>
    </citation>
    <scope>NUCLEOTIDE SEQUENCE</scope>
    <source>
        <strain evidence="12">CECT 7928</strain>
    </source>
</reference>
<keyword evidence="13" id="KW-1185">Reference proteome</keyword>
<comment type="caution">
    <text evidence="12">The sequence shown here is derived from an EMBL/GenBank/DDBJ whole genome shotgun (WGS) entry which is preliminary data.</text>
</comment>
<sequence>MTEANKADPWRNISNVVVVGLGITGLSVVNFLSSRSNELDIKVIDTRAEPPGREQLSSSVELYSGGWNLDWLLNADLIVLSPGIALATPEIQQALKNGCKVIGDIELFAWHVDKPVIAITGSNGKSTVTDLTGVIAKACGVNVGVGGNIGVPALDLLQNDHDLYVLELSSFQLETTSSLHTAASAFLNLSEDHMDRYDSMEDYRQAKLRIFDNANCCVVNTCDAATYPSKELGLELVEFGLHSSAQYGVVVDQDKEYLAVNGVPLVSIEELSLVGRHNVANALVCLALLEQVGVDYRQGFDALKSYNGLTHRCQVVADKKGIKWINDSKATNVASTAAALAGLNCKGTLYLLVGGEGKGADFSELGEHLSAINVKLCCFGKDGNQFLPLHSSAELFDTIGDVIEALTPSLRRNDMVMLSPACASFDQFKNFMARGEAFTELAQRYA</sequence>
<keyword evidence="6 7" id="KW-0067">ATP-binding</keyword>
<feature type="binding site" evidence="7">
    <location>
        <begin position="121"/>
        <end position="127"/>
    </location>
    <ligand>
        <name>ATP</name>
        <dbReference type="ChEBI" id="CHEBI:30616"/>
    </ligand>
</feature>
<feature type="domain" description="Mur ligase central" evidence="11">
    <location>
        <begin position="119"/>
        <end position="288"/>
    </location>
</feature>
<keyword evidence="4 7" id="KW-0436">Ligase</keyword>
<keyword evidence="3 7" id="KW-0963">Cytoplasm</keyword>
<evidence type="ECO:0000313" key="13">
    <source>
        <dbReference type="Proteomes" id="UP000838748"/>
    </source>
</evidence>
<dbReference type="SUPFAM" id="SSF53244">
    <property type="entry name" value="MurD-like peptide ligases, peptide-binding domain"/>
    <property type="match status" value="1"/>
</dbReference>
<keyword evidence="7 8" id="KW-0961">Cell wall biogenesis/degradation</keyword>
<comment type="similarity">
    <text evidence="7">Belongs to the MurCDEF family.</text>
</comment>
<evidence type="ECO:0000256" key="2">
    <source>
        <dbReference type="ARBA" id="ARBA00004752"/>
    </source>
</evidence>
<dbReference type="InterPro" id="IPR005762">
    <property type="entry name" value="MurD"/>
</dbReference>
<feature type="domain" description="Mur ligase C-terminal" evidence="10">
    <location>
        <begin position="311"/>
        <end position="422"/>
    </location>
</feature>
<dbReference type="Gene3D" id="3.40.1190.10">
    <property type="entry name" value="Mur-like, catalytic domain"/>
    <property type="match status" value="1"/>
</dbReference>
<evidence type="ECO:0000256" key="4">
    <source>
        <dbReference type="ARBA" id="ARBA00022598"/>
    </source>
</evidence>
<evidence type="ECO:0000256" key="8">
    <source>
        <dbReference type="RuleBase" id="RU003664"/>
    </source>
</evidence>
<dbReference type="Pfam" id="PF21799">
    <property type="entry name" value="MurD-like_N"/>
    <property type="match status" value="1"/>
</dbReference>
<dbReference type="RefSeq" id="WP_237362967.1">
    <property type="nucleotide sequence ID" value="NZ_CAKLDM010000002.1"/>
</dbReference>
<dbReference type="NCBIfam" id="TIGR01087">
    <property type="entry name" value="murD"/>
    <property type="match status" value="1"/>
</dbReference>
<proteinExistence type="inferred from homology"/>
<evidence type="ECO:0000256" key="1">
    <source>
        <dbReference type="ARBA" id="ARBA00004496"/>
    </source>
</evidence>
<dbReference type="SUPFAM" id="SSF51984">
    <property type="entry name" value="MurCD N-terminal domain"/>
    <property type="match status" value="1"/>
</dbReference>
<dbReference type="GO" id="GO:0008764">
    <property type="term" value="F:UDP-N-acetylmuramoylalanine-D-glutamate ligase activity"/>
    <property type="evidence" value="ECO:0007669"/>
    <property type="project" value="UniProtKB-EC"/>
</dbReference>
<evidence type="ECO:0000256" key="6">
    <source>
        <dbReference type="ARBA" id="ARBA00022840"/>
    </source>
</evidence>
<dbReference type="SUPFAM" id="SSF53623">
    <property type="entry name" value="MurD-like peptide ligases, catalytic domain"/>
    <property type="match status" value="1"/>
</dbReference>
<dbReference type="InterPro" id="IPR036565">
    <property type="entry name" value="Mur-like_cat_sf"/>
</dbReference>
<evidence type="ECO:0000256" key="5">
    <source>
        <dbReference type="ARBA" id="ARBA00022741"/>
    </source>
</evidence>
<accession>A0ABN8EC83</accession>
<evidence type="ECO:0000259" key="11">
    <source>
        <dbReference type="Pfam" id="PF08245"/>
    </source>
</evidence>
<name>A0ABN8EC83_9VIBR</name>
<dbReference type="PANTHER" id="PTHR43692:SF1">
    <property type="entry name" value="UDP-N-ACETYLMURAMOYLALANINE--D-GLUTAMATE LIGASE"/>
    <property type="match status" value="1"/>
</dbReference>
<keyword evidence="7 8" id="KW-0132">Cell division</keyword>
<keyword evidence="5 7" id="KW-0547">Nucleotide-binding</keyword>
<gene>
    <name evidence="7 12" type="primary">murD</name>
    <name evidence="12" type="ORF">VMF7928_03489</name>
</gene>
<dbReference type="InterPro" id="IPR013221">
    <property type="entry name" value="Mur_ligase_cen"/>
</dbReference>
<dbReference type="Pfam" id="PF02875">
    <property type="entry name" value="Mur_ligase_C"/>
    <property type="match status" value="1"/>
</dbReference>
<dbReference type="InterPro" id="IPR036615">
    <property type="entry name" value="Mur_ligase_C_dom_sf"/>
</dbReference>
<dbReference type="EC" id="6.3.2.9" evidence="7 8"/>
<comment type="function">
    <text evidence="7 8">Cell wall formation. Catalyzes the addition of glutamate to the nucleotide precursor UDP-N-acetylmuramoyl-L-alanine (UMA).</text>
</comment>
<dbReference type="InterPro" id="IPR004101">
    <property type="entry name" value="Mur_ligase_C"/>
</dbReference>
<comment type="subcellular location">
    <subcellularLocation>
        <location evidence="1 7 8">Cytoplasm</location>
    </subcellularLocation>
</comment>
<protein>
    <recommendedName>
        <fullName evidence="7 8">UDP-N-acetylmuramoylalanine--D-glutamate ligase</fullName>
        <ecNumber evidence="7 8">6.3.2.9</ecNumber>
    </recommendedName>
    <alternativeName>
        <fullName evidence="7">D-glutamic acid-adding enzyme</fullName>
    </alternativeName>
    <alternativeName>
        <fullName evidence="7">UDP-N-acetylmuramoyl-L-alanyl-D-glutamate synthetase</fullName>
    </alternativeName>
</protein>
<keyword evidence="9" id="KW-0812">Transmembrane</keyword>
<evidence type="ECO:0000256" key="9">
    <source>
        <dbReference type="SAM" id="Phobius"/>
    </source>
</evidence>
<comment type="catalytic activity">
    <reaction evidence="7 8">
        <text>UDP-N-acetyl-alpha-D-muramoyl-L-alanine + D-glutamate + ATP = UDP-N-acetyl-alpha-D-muramoyl-L-alanyl-D-glutamate + ADP + phosphate + H(+)</text>
        <dbReference type="Rhea" id="RHEA:16429"/>
        <dbReference type="ChEBI" id="CHEBI:15378"/>
        <dbReference type="ChEBI" id="CHEBI:29986"/>
        <dbReference type="ChEBI" id="CHEBI:30616"/>
        <dbReference type="ChEBI" id="CHEBI:43474"/>
        <dbReference type="ChEBI" id="CHEBI:83898"/>
        <dbReference type="ChEBI" id="CHEBI:83900"/>
        <dbReference type="ChEBI" id="CHEBI:456216"/>
        <dbReference type="EC" id="6.3.2.9"/>
    </reaction>
</comment>
<dbReference type="PANTHER" id="PTHR43692">
    <property type="entry name" value="UDP-N-ACETYLMURAMOYLALANINE--D-GLUTAMATE LIGASE"/>
    <property type="match status" value="1"/>
</dbReference>
<dbReference type="Gene3D" id="3.40.50.720">
    <property type="entry name" value="NAD(P)-binding Rossmann-like Domain"/>
    <property type="match status" value="1"/>
</dbReference>
<dbReference type="Proteomes" id="UP000838748">
    <property type="component" value="Unassembled WGS sequence"/>
</dbReference>
<keyword evidence="7 8" id="KW-0133">Cell shape</keyword>
<comment type="pathway">
    <text evidence="2 7 8">Cell wall biogenesis; peptidoglycan biosynthesis.</text>
</comment>
<organism evidence="12 13">
    <name type="scientific">Vibrio marisflavi CECT 7928</name>
    <dbReference type="NCBI Taxonomy" id="634439"/>
    <lineage>
        <taxon>Bacteria</taxon>
        <taxon>Pseudomonadati</taxon>
        <taxon>Pseudomonadota</taxon>
        <taxon>Gammaproteobacteria</taxon>
        <taxon>Vibrionales</taxon>
        <taxon>Vibrionaceae</taxon>
        <taxon>Vibrio</taxon>
    </lineage>
</organism>
<keyword evidence="9" id="KW-0472">Membrane</keyword>
<evidence type="ECO:0000313" key="12">
    <source>
        <dbReference type="EMBL" id="CAH0541290.1"/>
    </source>
</evidence>
<evidence type="ECO:0000259" key="10">
    <source>
        <dbReference type="Pfam" id="PF02875"/>
    </source>
</evidence>
<keyword evidence="7 8" id="KW-0573">Peptidoglycan synthesis</keyword>
<dbReference type="Gene3D" id="3.90.190.20">
    <property type="entry name" value="Mur ligase, C-terminal domain"/>
    <property type="match status" value="1"/>
</dbReference>
<dbReference type="EMBL" id="CAKLDM010000002">
    <property type="protein sequence ID" value="CAH0541290.1"/>
    <property type="molecule type" value="Genomic_DNA"/>
</dbReference>
<evidence type="ECO:0000256" key="7">
    <source>
        <dbReference type="HAMAP-Rule" id="MF_00639"/>
    </source>
</evidence>
<evidence type="ECO:0000256" key="3">
    <source>
        <dbReference type="ARBA" id="ARBA00022490"/>
    </source>
</evidence>
<dbReference type="Pfam" id="PF08245">
    <property type="entry name" value="Mur_ligase_M"/>
    <property type="match status" value="1"/>
</dbReference>
<keyword evidence="7 8" id="KW-0131">Cell cycle</keyword>
<feature type="transmembrane region" description="Helical" evidence="9">
    <location>
        <begin position="12"/>
        <end position="32"/>
    </location>
</feature>
<keyword evidence="9" id="KW-1133">Transmembrane helix</keyword>
<dbReference type="HAMAP" id="MF_00639">
    <property type="entry name" value="MurD"/>
    <property type="match status" value="1"/>
</dbReference>